<keyword evidence="4" id="KW-1185">Reference proteome</keyword>
<organism evidence="3 4">
    <name type="scientific">Thermus brevis</name>
    <dbReference type="NCBI Taxonomy" id="2862456"/>
    <lineage>
        <taxon>Bacteria</taxon>
        <taxon>Thermotogati</taxon>
        <taxon>Deinococcota</taxon>
        <taxon>Deinococci</taxon>
        <taxon>Thermales</taxon>
        <taxon>Thermaceae</taxon>
        <taxon>Thermus</taxon>
    </lineage>
</organism>
<keyword evidence="1" id="KW-0175">Coiled coil</keyword>
<dbReference type="RefSeq" id="WP_219760455.1">
    <property type="nucleotide sequence ID" value="NZ_JAHXRS010000029.1"/>
</dbReference>
<evidence type="ECO:0000313" key="3">
    <source>
        <dbReference type="EMBL" id="MBW6396000.1"/>
    </source>
</evidence>
<evidence type="ECO:0000313" key="4">
    <source>
        <dbReference type="Proteomes" id="UP000724268"/>
    </source>
</evidence>
<feature type="region of interest" description="Disordered" evidence="2">
    <location>
        <begin position="17"/>
        <end position="96"/>
    </location>
</feature>
<reference evidence="3 4" key="1">
    <citation type="submission" date="2021-07" db="EMBL/GenBank/DDBJ databases">
        <title>Thermus aquaticus gen. n. and sp. n., a nonsporulating extreme thermophile.</title>
        <authorList>
            <person name="Hu C.-J."/>
            <person name="Li W.-J."/>
            <person name="Xian W.-D."/>
        </authorList>
    </citation>
    <scope>NUCLEOTIDE SEQUENCE [LARGE SCALE GENOMIC DNA]</scope>
    <source>
        <strain evidence="3 4">SYSU G05001</strain>
    </source>
</reference>
<evidence type="ECO:0000256" key="1">
    <source>
        <dbReference type="SAM" id="Coils"/>
    </source>
</evidence>
<feature type="compositionally biased region" description="Basic and acidic residues" evidence="2">
    <location>
        <begin position="53"/>
        <end position="69"/>
    </location>
</feature>
<feature type="compositionally biased region" description="Acidic residues" evidence="2">
    <location>
        <begin position="28"/>
        <end position="52"/>
    </location>
</feature>
<gene>
    <name evidence="3" type="ORF">KZX47_12685</name>
</gene>
<name>A0ABS7A1P6_9DEIN</name>
<feature type="compositionally biased region" description="Acidic residues" evidence="2">
    <location>
        <begin position="70"/>
        <end position="93"/>
    </location>
</feature>
<sequence>MTDFERKGEEALERARRLLAKAKGPDADFSELDDPDLPEELDEASEVEDEERHDDGDEDVKMQRYRDERGEDEEEEEEEPEEEEDFPDTDEDEKPVAKAVDALPILAAIEERLRRLEALERRVSRMERRNAALAKALGEMVTGVRTLAKGYASLLEAPRRPKAHTAVVPTGRKANPSEVFAKALAVVKDPVRAGILEHYANRGDLDGLLAQLTAEERAKVLGGE</sequence>
<comment type="caution">
    <text evidence="3">The sequence shown here is derived from an EMBL/GenBank/DDBJ whole genome shotgun (WGS) entry which is preliminary data.</text>
</comment>
<protein>
    <submittedName>
        <fullName evidence="3">Uncharacterized protein</fullName>
    </submittedName>
</protein>
<proteinExistence type="predicted"/>
<feature type="coiled-coil region" evidence="1">
    <location>
        <begin position="106"/>
        <end position="136"/>
    </location>
</feature>
<evidence type="ECO:0000256" key="2">
    <source>
        <dbReference type="SAM" id="MobiDB-lite"/>
    </source>
</evidence>
<dbReference type="Proteomes" id="UP000724268">
    <property type="component" value="Unassembled WGS sequence"/>
</dbReference>
<accession>A0ABS7A1P6</accession>
<dbReference type="EMBL" id="JAHXRS010000029">
    <property type="protein sequence ID" value="MBW6396000.1"/>
    <property type="molecule type" value="Genomic_DNA"/>
</dbReference>